<organism evidence="2 3">
    <name type="scientific">Euplotes crassus</name>
    <dbReference type="NCBI Taxonomy" id="5936"/>
    <lineage>
        <taxon>Eukaryota</taxon>
        <taxon>Sar</taxon>
        <taxon>Alveolata</taxon>
        <taxon>Ciliophora</taxon>
        <taxon>Intramacronucleata</taxon>
        <taxon>Spirotrichea</taxon>
        <taxon>Hypotrichia</taxon>
        <taxon>Euplotida</taxon>
        <taxon>Euplotidae</taxon>
        <taxon>Moneuplotes</taxon>
    </lineage>
</organism>
<gene>
    <name evidence="2" type="ORF">ECRASSUSDP1_LOCUS21130</name>
</gene>
<accession>A0AAD2D462</accession>
<evidence type="ECO:0000256" key="1">
    <source>
        <dbReference type="SAM" id="MobiDB-lite"/>
    </source>
</evidence>
<keyword evidence="3" id="KW-1185">Reference proteome</keyword>
<feature type="region of interest" description="Disordered" evidence="1">
    <location>
        <begin position="59"/>
        <end position="91"/>
    </location>
</feature>
<dbReference type="Proteomes" id="UP001295684">
    <property type="component" value="Unassembled WGS sequence"/>
</dbReference>
<feature type="region of interest" description="Disordered" evidence="1">
    <location>
        <begin position="471"/>
        <end position="497"/>
    </location>
</feature>
<feature type="compositionally biased region" description="Low complexity" evidence="1">
    <location>
        <begin position="484"/>
        <end position="493"/>
    </location>
</feature>
<proteinExistence type="predicted"/>
<evidence type="ECO:0000313" key="2">
    <source>
        <dbReference type="EMBL" id="CAI2379717.1"/>
    </source>
</evidence>
<evidence type="ECO:0000313" key="3">
    <source>
        <dbReference type="Proteomes" id="UP001295684"/>
    </source>
</evidence>
<name>A0AAD2D462_EUPCR</name>
<dbReference type="EMBL" id="CAMPGE010021572">
    <property type="protein sequence ID" value="CAI2379717.1"/>
    <property type="molecule type" value="Genomic_DNA"/>
</dbReference>
<dbReference type="AlphaFoldDB" id="A0AAD2D462"/>
<sequence>MDKIEISQLLNSDRKLREFLDLNKEKCPAYENLGDSRECVFRHMNWFYTKRGRKKEKMRISEEMKRSLGSEEYKDEITEKSEDSAKSKDRKSAELTEDEILELFKNCIEMPQHIPIIGYLPHEYGHDKSEIPSYMMKYIDDEINIQPRMLLNLQALNPKLKMDVGLFDHHLFFSLYPKQINDNFIDMLEKYARDLKQNLYSEDFAGFEIVMNFCQFVTNLFIFKSYVGKAQVMLNLADICLEFCYLPNPCGEMANRMCQVIENEAYFPTISKIKRLIEDFPKIIEFERRGERKSIAHFQNVLVYETKSDIRRFSEDPRSGNKQTVNLIKLLGSCKTKELVASDLGQYRYTFIYKLLKSNKKQKSMVNFMTFLKNIPSSYIWELFLSVLEIVTKVEQFEEEGNISGNIAAQLEKLAEESIKNMVVAKKNLVENKPNYKYPEFKINFAHDFVKETSEGIFTFNKDSGASDNDFDTSTIKSSHEQSTKYTTGTTKTDAQSKEPQTFEAYTCDELFYKILKKLCENSLIYKPNLNEEERPFLGLDVFDMSKYKSSPIRVLLPGSDVEINSFIHNLTKIPNVNKLDLRVYLIPSNNKVNTLGDFLAAHDNLYESLIYRPFLDNPYYKILPNEIFEGEGFQEFIQNNMAEPGSGDFFMKENQNSMLDALDHNLQTYFREAVETYEVKVYELSLICENQVNTFYFCCRVELGCESAYYDAAWNSKNMSAFDEEILLYSPVVDISKKDRVLQIQEELMNSYYDGSAPTFQATVKVNKMDPLQKEYNSSDETAYNRNITMCYLKVINVPTISDINYNDCEPNKNSIIIDYVDDVSYEIEQQELEAEKGRIKMTKIPQLYEAIKSIHVYLHVGEISILFGSQFIRHSVKKQQSVSTEENKIEEENDLRDKKLNPLAEDLEFNPDLKENYPPPYIIVDGRIIEVPPKLKEIRIKRCKKWTLPIMTFMPINNSHIPNSRL</sequence>
<reference evidence="2" key="1">
    <citation type="submission" date="2023-07" db="EMBL/GenBank/DDBJ databases">
        <authorList>
            <consortium name="AG Swart"/>
            <person name="Singh M."/>
            <person name="Singh A."/>
            <person name="Seah K."/>
            <person name="Emmerich C."/>
        </authorList>
    </citation>
    <scope>NUCLEOTIDE SEQUENCE</scope>
    <source>
        <strain evidence="2">DP1</strain>
    </source>
</reference>
<comment type="caution">
    <text evidence="2">The sequence shown here is derived from an EMBL/GenBank/DDBJ whole genome shotgun (WGS) entry which is preliminary data.</text>
</comment>
<protein>
    <submittedName>
        <fullName evidence="2">Uncharacterized protein</fullName>
    </submittedName>
</protein>